<dbReference type="PROSITE" id="PS50283">
    <property type="entry name" value="NA_SOLUT_SYMP_3"/>
    <property type="match status" value="1"/>
</dbReference>
<keyword evidence="5 12" id="KW-0812">Transmembrane</keyword>
<feature type="transmembrane region" description="Helical" evidence="12">
    <location>
        <begin position="240"/>
        <end position="266"/>
    </location>
</feature>
<protein>
    <recommendedName>
        <fullName evidence="14">Sodium:solute symporter family protein</fullName>
    </recommendedName>
</protein>
<evidence type="ECO:0000256" key="9">
    <source>
        <dbReference type="ARBA" id="ARBA00023065"/>
    </source>
</evidence>
<feature type="transmembrane region" description="Helical" evidence="12">
    <location>
        <begin position="201"/>
        <end position="219"/>
    </location>
</feature>
<feature type="transmembrane region" description="Helical" evidence="12">
    <location>
        <begin position="12"/>
        <end position="35"/>
    </location>
</feature>
<evidence type="ECO:0000256" key="11">
    <source>
        <dbReference type="ARBA" id="ARBA00023201"/>
    </source>
</evidence>
<feature type="transmembrane region" description="Helical" evidence="12">
    <location>
        <begin position="127"/>
        <end position="147"/>
    </location>
</feature>
<evidence type="ECO:0000256" key="4">
    <source>
        <dbReference type="ARBA" id="ARBA00022475"/>
    </source>
</evidence>
<evidence type="ECO:0000256" key="1">
    <source>
        <dbReference type="ARBA" id="ARBA00004651"/>
    </source>
</evidence>
<feature type="transmembrane region" description="Helical" evidence="12">
    <location>
        <begin position="83"/>
        <end position="107"/>
    </location>
</feature>
<reference evidence="13" key="1">
    <citation type="submission" date="2018-05" db="EMBL/GenBank/DDBJ databases">
        <authorList>
            <person name="Lanie J.A."/>
            <person name="Ng W.-L."/>
            <person name="Kazmierczak K.M."/>
            <person name="Andrzejewski T.M."/>
            <person name="Davidsen T.M."/>
            <person name="Wayne K.J."/>
            <person name="Tettelin H."/>
            <person name="Glass J.I."/>
            <person name="Rusch D."/>
            <person name="Podicherti R."/>
            <person name="Tsui H.-C.T."/>
            <person name="Winkler M.E."/>
        </authorList>
    </citation>
    <scope>NUCLEOTIDE SEQUENCE</scope>
</reference>
<evidence type="ECO:0000256" key="12">
    <source>
        <dbReference type="SAM" id="Phobius"/>
    </source>
</evidence>
<keyword evidence="11" id="KW-0739">Sodium transport</keyword>
<dbReference type="PANTHER" id="PTHR48086">
    <property type="entry name" value="SODIUM/PROLINE SYMPORTER-RELATED"/>
    <property type="match status" value="1"/>
</dbReference>
<dbReference type="InterPro" id="IPR050277">
    <property type="entry name" value="Sodium:Solute_Symporter"/>
</dbReference>
<gene>
    <name evidence="13" type="ORF">METZ01_LOCUS123984</name>
</gene>
<dbReference type="Gene3D" id="1.20.1730.10">
    <property type="entry name" value="Sodium/glucose cotransporter"/>
    <property type="match status" value="1"/>
</dbReference>
<feature type="transmembrane region" description="Helical" evidence="12">
    <location>
        <begin position="366"/>
        <end position="384"/>
    </location>
</feature>
<dbReference type="GO" id="GO:0015293">
    <property type="term" value="F:symporter activity"/>
    <property type="evidence" value="ECO:0007669"/>
    <property type="project" value="UniProtKB-KW"/>
</dbReference>
<dbReference type="InterPro" id="IPR038377">
    <property type="entry name" value="Na/Glc_symporter_sf"/>
</dbReference>
<keyword evidence="4" id="KW-1003">Cell membrane</keyword>
<evidence type="ECO:0000256" key="10">
    <source>
        <dbReference type="ARBA" id="ARBA00023136"/>
    </source>
</evidence>
<organism evidence="13">
    <name type="scientific">marine metagenome</name>
    <dbReference type="NCBI Taxonomy" id="408172"/>
    <lineage>
        <taxon>unclassified sequences</taxon>
        <taxon>metagenomes</taxon>
        <taxon>ecological metagenomes</taxon>
    </lineage>
</organism>
<dbReference type="GO" id="GO:0005886">
    <property type="term" value="C:plasma membrane"/>
    <property type="evidence" value="ECO:0007669"/>
    <property type="project" value="UniProtKB-SubCell"/>
</dbReference>
<accession>A0A381Y2P4</accession>
<keyword evidence="6" id="KW-0769">Symport</keyword>
<dbReference type="Pfam" id="PF00474">
    <property type="entry name" value="SSF"/>
    <property type="match status" value="1"/>
</dbReference>
<evidence type="ECO:0000256" key="6">
    <source>
        <dbReference type="ARBA" id="ARBA00022847"/>
    </source>
</evidence>
<name>A0A381Y2P4_9ZZZZ</name>
<comment type="similarity">
    <text evidence="2">Belongs to the sodium:solute symporter (SSF) (TC 2.A.21) family.</text>
</comment>
<dbReference type="PANTHER" id="PTHR48086:SF3">
    <property type="entry name" value="SODIUM_PROLINE SYMPORTER"/>
    <property type="match status" value="1"/>
</dbReference>
<feature type="transmembrane region" description="Helical" evidence="12">
    <location>
        <begin position="41"/>
        <end position="62"/>
    </location>
</feature>
<proteinExistence type="inferred from homology"/>
<comment type="subcellular location">
    <subcellularLocation>
        <location evidence="1">Cell membrane</location>
        <topology evidence="1">Multi-pass membrane protein</topology>
    </subcellularLocation>
</comment>
<keyword evidence="7 12" id="KW-1133">Transmembrane helix</keyword>
<feature type="transmembrane region" description="Helical" evidence="12">
    <location>
        <begin position="421"/>
        <end position="441"/>
    </location>
</feature>
<feature type="transmembrane region" description="Helical" evidence="12">
    <location>
        <begin position="286"/>
        <end position="313"/>
    </location>
</feature>
<dbReference type="EMBL" id="UINC01017227">
    <property type="protein sequence ID" value="SVA71130.1"/>
    <property type="molecule type" value="Genomic_DNA"/>
</dbReference>
<evidence type="ECO:0000256" key="8">
    <source>
        <dbReference type="ARBA" id="ARBA00023053"/>
    </source>
</evidence>
<feature type="transmembrane region" description="Helical" evidence="12">
    <location>
        <begin position="334"/>
        <end position="354"/>
    </location>
</feature>
<dbReference type="CDD" id="cd10322">
    <property type="entry name" value="SLC5sbd"/>
    <property type="match status" value="1"/>
</dbReference>
<evidence type="ECO:0000256" key="5">
    <source>
        <dbReference type="ARBA" id="ARBA00022692"/>
    </source>
</evidence>
<evidence type="ECO:0008006" key="14">
    <source>
        <dbReference type="Google" id="ProtNLM"/>
    </source>
</evidence>
<evidence type="ECO:0000256" key="3">
    <source>
        <dbReference type="ARBA" id="ARBA00022448"/>
    </source>
</evidence>
<feature type="transmembrane region" description="Helical" evidence="12">
    <location>
        <begin position="391"/>
        <end position="409"/>
    </location>
</feature>
<sequence length="453" mass="50008">MADFYLAGRGMGFFVLFLTLYATQYSGNTLIGFAGKAYRNGFTSLVTVTFMCSVIGAYYIFAPKLFRLSRKYKFITLGDFIQYRYQSTPLTICITILSIIALGNYIITNLKAIGIIVETSTGGAVPFVSGIILLSFIMVIYETLGGMRSVAWTDMIQGVLLLLGVVFIFILVQVHYGGLVSSQIKVNTDFWSPPNWSEKRLWLSTIIILFAGISVYPHAIQRIYSAKDESSLKKSFQIMVFMPFVTTLFIITVGIVGATQFSGLSGKDTEHITLLILSDLAEKNPLVAPALVLFISAAIAAIMSTVDSALLAISSLFTQDIYRKIKPRSDEKHLTLFGKIFSWIIMALAALLAIHLPHTIWRLMEIKLELLCQIAPAIILGIHINKLNKHMILSGILAGTGVALFIIGSNMMGLPIPAKPWGIHAGVWGLTINCLVVWILYLKENKRIASIDN</sequence>
<evidence type="ECO:0000256" key="7">
    <source>
        <dbReference type="ARBA" id="ARBA00022989"/>
    </source>
</evidence>
<keyword evidence="10 12" id="KW-0472">Membrane</keyword>
<keyword evidence="9" id="KW-0406">Ion transport</keyword>
<dbReference type="InterPro" id="IPR001734">
    <property type="entry name" value="Na/solute_symporter"/>
</dbReference>
<feature type="transmembrane region" description="Helical" evidence="12">
    <location>
        <begin position="159"/>
        <end position="181"/>
    </location>
</feature>
<evidence type="ECO:0000313" key="13">
    <source>
        <dbReference type="EMBL" id="SVA71130.1"/>
    </source>
</evidence>
<dbReference type="GO" id="GO:0006814">
    <property type="term" value="P:sodium ion transport"/>
    <property type="evidence" value="ECO:0007669"/>
    <property type="project" value="UniProtKB-KW"/>
</dbReference>
<keyword evidence="8" id="KW-0915">Sodium</keyword>
<dbReference type="AlphaFoldDB" id="A0A381Y2P4"/>
<evidence type="ECO:0000256" key="2">
    <source>
        <dbReference type="ARBA" id="ARBA00006434"/>
    </source>
</evidence>
<keyword evidence="3" id="KW-0813">Transport</keyword>